<evidence type="ECO:0000313" key="5">
    <source>
        <dbReference type="Proteomes" id="UP000562982"/>
    </source>
</evidence>
<name>A0A370GAE3_GLULI</name>
<sequence>MRLFVHAALATALCCVALTGCKKKPETLGQKIDNLGNKVQDTVDPPKGPAEKLGRKIDRATE</sequence>
<evidence type="ECO:0000313" key="4">
    <source>
        <dbReference type="Proteomes" id="UP000254958"/>
    </source>
</evidence>
<reference evidence="2 5" key="2">
    <citation type="submission" date="2020-04" db="EMBL/GenBank/DDBJ databases">
        <title>Description of novel Gluconacetobacter.</title>
        <authorList>
            <person name="Sombolestani A."/>
        </authorList>
    </citation>
    <scope>NUCLEOTIDE SEQUENCE [LARGE SCALE GENOMIC DNA]</scope>
    <source>
        <strain evidence="2 5">LMG 1382</strain>
    </source>
</reference>
<reference evidence="3 4" key="1">
    <citation type="submission" date="2018-07" db="EMBL/GenBank/DDBJ databases">
        <title>Genomic Encyclopedia of Type Strains, Phase IV (KMG-IV): sequencing the most valuable type-strain genomes for metagenomic binning, comparative biology and taxonomic classification.</title>
        <authorList>
            <person name="Goeker M."/>
        </authorList>
    </citation>
    <scope>NUCLEOTIDE SEQUENCE [LARGE SCALE GENOMIC DNA]</scope>
    <source>
        <strain evidence="3 4">DSM 5603</strain>
    </source>
</reference>
<comment type="caution">
    <text evidence="3">The sequence shown here is derived from an EMBL/GenBank/DDBJ whole genome shotgun (WGS) entry which is preliminary data.</text>
</comment>
<dbReference type="Proteomes" id="UP000254958">
    <property type="component" value="Unassembled WGS sequence"/>
</dbReference>
<evidence type="ECO:0000313" key="2">
    <source>
        <dbReference type="EMBL" id="MBB2185252.1"/>
    </source>
</evidence>
<gene>
    <name evidence="3" type="ORF">C7453_101485</name>
    <name evidence="2" type="ORF">HLH32_02400</name>
</gene>
<dbReference type="AlphaFoldDB" id="A0A370GAE3"/>
<evidence type="ECO:0000313" key="3">
    <source>
        <dbReference type="EMBL" id="RDI40687.1"/>
    </source>
</evidence>
<feature type="compositionally biased region" description="Basic and acidic residues" evidence="1">
    <location>
        <begin position="49"/>
        <end position="62"/>
    </location>
</feature>
<organism evidence="3 4">
    <name type="scientific">Gluconacetobacter liquefaciens</name>
    <name type="common">Acetobacter liquefaciens</name>
    <dbReference type="NCBI Taxonomy" id="89584"/>
    <lineage>
        <taxon>Bacteria</taxon>
        <taxon>Pseudomonadati</taxon>
        <taxon>Pseudomonadota</taxon>
        <taxon>Alphaproteobacteria</taxon>
        <taxon>Acetobacterales</taxon>
        <taxon>Acetobacteraceae</taxon>
        <taxon>Gluconacetobacter</taxon>
    </lineage>
</organism>
<dbReference type="RefSeq" id="WP_114725632.1">
    <property type="nucleotide sequence ID" value="NZ_BJMI01000010.1"/>
</dbReference>
<dbReference type="PROSITE" id="PS51257">
    <property type="entry name" value="PROKAR_LIPOPROTEIN"/>
    <property type="match status" value="1"/>
</dbReference>
<accession>A0A370GAE3</accession>
<proteinExistence type="predicted"/>
<dbReference type="EMBL" id="QQAW01000001">
    <property type="protein sequence ID" value="RDI40687.1"/>
    <property type="molecule type" value="Genomic_DNA"/>
</dbReference>
<feature type="region of interest" description="Disordered" evidence="1">
    <location>
        <begin position="36"/>
        <end position="62"/>
    </location>
</feature>
<dbReference type="Proteomes" id="UP000562982">
    <property type="component" value="Unassembled WGS sequence"/>
</dbReference>
<protein>
    <submittedName>
        <fullName evidence="3">Uncharacterized protein</fullName>
    </submittedName>
</protein>
<keyword evidence="4" id="KW-1185">Reference proteome</keyword>
<evidence type="ECO:0000256" key="1">
    <source>
        <dbReference type="SAM" id="MobiDB-lite"/>
    </source>
</evidence>
<dbReference type="OrthoDB" id="7284426at2"/>
<dbReference type="EMBL" id="JABEQI010000001">
    <property type="protein sequence ID" value="MBB2185252.1"/>
    <property type="molecule type" value="Genomic_DNA"/>
</dbReference>